<dbReference type="EMBL" id="VLLL01000006">
    <property type="protein sequence ID" value="TWJ11593.1"/>
    <property type="molecule type" value="Genomic_DNA"/>
</dbReference>
<gene>
    <name evidence="2" type="ORF">LX16_2319</name>
</gene>
<accession>A0A562V195</accession>
<reference evidence="2 3" key="1">
    <citation type="journal article" date="2013" name="Stand. Genomic Sci.">
        <title>Genomic Encyclopedia of Type Strains, Phase I: The one thousand microbial genomes (KMG-I) project.</title>
        <authorList>
            <person name="Kyrpides N.C."/>
            <person name="Woyke T."/>
            <person name="Eisen J.A."/>
            <person name="Garrity G."/>
            <person name="Lilburn T.G."/>
            <person name="Beck B.J."/>
            <person name="Whitman W.B."/>
            <person name="Hugenholtz P."/>
            <person name="Klenk H.P."/>
        </authorList>
    </citation>
    <scope>NUCLEOTIDE SEQUENCE [LARGE SCALE GENOMIC DNA]</scope>
    <source>
        <strain evidence="2 3">DSM 45044</strain>
    </source>
</reference>
<evidence type="ECO:0000256" key="1">
    <source>
        <dbReference type="SAM" id="Phobius"/>
    </source>
</evidence>
<sequence length="123" mass="13327">MILLNRRTPKSRAQQIRGELAQGFGHFRSATSCAASGAAERMAPRIDSALTIVGLRKKRRARWPWVAGAVAAGAAAAAAGLMLMRRGNEREDDLFADDPRAEGLTYPEATVEDRTETFVAATR</sequence>
<keyword evidence="3" id="KW-1185">Reference proteome</keyword>
<proteinExistence type="predicted"/>
<dbReference type="Proteomes" id="UP000321617">
    <property type="component" value="Unassembled WGS sequence"/>
</dbReference>
<comment type="caution">
    <text evidence="2">The sequence shown here is derived from an EMBL/GenBank/DDBJ whole genome shotgun (WGS) entry which is preliminary data.</text>
</comment>
<name>A0A562V195_9ACTN</name>
<protein>
    <submittedName>
        <fullName evidence="2">Uncharacterized protein</fullName>
    </submittedName>
</protein>
<feature type="transmembrane region" description="Helical" evidence="1">
    <location>
        <begin position="65"/>
        <end position="84"/>
    </location>
</feature>
<organism evidence="2 3">
    <name type="scientific">Stackebrandtia albiflava</name>
    <dbReference type="NCBI Taxonomy" id="406432"/>
    <lineage>
        <taxon>Bacteria</taxon>
        <taxon>Bacillati</taxon>
        <taxon>Actinomycetota</taxon>
        <taxon>Actinomycetes</taxon>
        <taxon>Glycomycetales</taxon>
        <taxon>Glycomycetaceae</taxon>
        <taxon>Stackebrandtia</taxon>
    </lineage>
</organism>
<keyword evidence="1" id="KW-1133">Transmembrane helix</keyword>
<keyword evidence="1" id="KW-0472">Membrane</keyword>
<evidence type="ECO:0000313" key="3">
    <source>
        <dbReference type="Proteomes" id="UP000321617"/>
    </source>
</evidence>
<dbReference type="AlphaFoldDB" id="A0A562V195"/>
<keyword evidence="1" id="KW-0812">Transmembrane</keyword>
<evidence type="ECO:0000313" key="2">
    <source>
        <dbReference type="EMBL" id="TWJ11593.1"/>
    </source>
</evidence>